<keyword evidence="1" id="KW-0472">Membrane</keyword>
<evidence type="ECO:0000313" key="3">
    <source>
        <dbReference type="Proteomes" id="UP001213664"/>
    </source>
</evidence>
<dbReference type="AlphaFoldDB" id="A0AAJ5X0G2"/>
<sequence length="47" mass="4954">MLLSIMVGEALYIAHRCRRALLASPVVLACAATAMALFHHGPVSPHG</sequence>
<dbReference type="Proteomes" id="UP001213664">
    <property type="component" value="Chromosome"/>
</dbReference>
<keyword evidence="1" id="KW-0812">Transmembrane</keyword>
<evidence type="ECO:0000256" key="1">
    <source>
        <dbReference type="SAM" id="Phobius"/>
    </source>
</evidence>
<feature type="transmembrane region" description="Helical" evidence="1">
    <location>
        <begin position="20"/>
        <end position="38"/>
    </location>
</feature>
<gene>
    <name evidence="2" type="ORF">P0Y50_14150</name>
</gene>
<name>A0AAJ5X0G2_9CAUL</name>
<proteinExistence type="predicted"/>
<evidence type="ECO:0000313" key="2">
    <source>
        <dbReference type="EMBL" id="WEK39659.1"/>
    </source>
</evidence>
<organism evidence="2 3">
    <name type="scientific">Candidatus Brevundimonas colombiensis</name>
    <dbReference type="NCBI Taxonomy" id="3121376"/>
    <lineage>
        <taxon>Bacteria</taxon>
        <taxon>Pseudomonadati</taxon>
        <taxon>Pseudomonadota</taxon>
        <taxon>Alphaproteobacteria</taxon>
        <taxon>Caulobacterales</taxon>
        <taxon>Caulobacteraceae</taxon>
        <taxon>Brevundimonas</taxon>
    </lineage>
</organism>
<protein>
    <submittedName>
        <fullName evidence="2">Uncharacterized protein</fullName>
    </submittedName>
</protein>
<reference evidence="2" key="1">
    <citation type="submission" date="2023-03" db="EMBL/GenBank/DDBJ databases">
        <title>Andean soil-derived lignocellulolytic bacterial consortium as a source of novel taxa and putative plastic-active enzymes.</title>
        <authorList>
            <person name="Diaz-Garcia L."/>
            <person name="Chuvochina M."/>
            <person name="Feuerriegel G."/>
            <person name="Bunk B."/>
            <person name="Sproer C."/>
            <person name="Streit W.R."/>
            <person name="Rodriguez L.M."/>
            <person name="Overmann J."/>
            <person name="Jimenez D.J."/>
        </authorList>
    </citation>
    <scope>NUCLEOTIDE SEQUENCE</scope>
    <source>
        <strain evidence="2">MAG 833</strain>
    </source>
</reference>
<dbReference type="EMBL" id="CP119326">
    <property type="protein sequence ID" value="WEK39659.1"/>
    <property type="molecule type" value="Genomic_DNA"/>
</dbReference>
<accession>A0AAJ5X0G2</accession>
<keyword evidence="1" id="KW-1133">Transmembrane helix</keyword>